<evidence type="ECO:0000313" key="2">
    <source>
        <dbReference type="EMBL" id="KAJ7225924.1"/>
    </source>
</evidence>
<comment type="caution">
    <text evidence="2">The sequence shown here is derived from an EMBL/GenBank/DDBJ whole genome shotgun (WGS) entry which is preliminary data.</text>
</comment>
<proteinExistence type="predicted"/>
<name>A0AAD6YQ72_9AGAR</name>
<dbReference type="PANTHER" id="PTHR42663">
    <property type="entry name" value="HYDROLASE C777.06C-RELATED-RELATED"/>
    <property type="match status" value="1"/>
</dbReference>
<dbReference type="PANTHER" id="PTHR42663:SF6">
    <property type="entry name" value="HYDROLASE C777.06C-RELATED"/>
    <property type="match status" value="1"/>
</dbReference>
<sequence>MPVEVVFLGTGTSSSVPHIDCITAHAIPGSSQRPPCRTCLSTIDGSIEGKKNIRRNTSIVVRLPGKAGSVTVLVDCGKNFQAAAVEWFPKYGLRRIDAVLITHAHADAVNGLDDLRAWTLGKRIQPHIDLYVSKATFQDIKRMFPYLVSREFATGGGDVCSAYNKYSRRSHQLQIPEFVWHVCIENALPFEIQDTSIMVTPFLVHHGRLFTTPTPLSAPPAPSSVEKAETHIALNDVTPGIDIGQDPKQEVIIQPYMCFAFRQVQSFSCSRIILIQTTFRIQEDIVYLSDCGAIPDEAWPALFPVSGRQLPVCILDCLNLRKPQHPSHFGLETAVAAARRIGAKRTYLLGFSHEVAHDEYVTIGEAIGGAAVAGRTNLTENEVKGLEQIGEGDPIWVRPAHDGLKIQISTAEEEREVTDETYS</sequence>
<dbReference type="InterPro" id="IPR001279">
    <property type="entry name" value="Metallo-B-lactamas"/>
</dbReference>
<protein>
    <submittedName>
        <fullName evidence="2">Beta-lactamase-like protein</fullName>
    </submittedName>
</protein>
<dbReference type="Gene3D" id="3.60.15.10">
    <property type="entry name" value="Ribonuclease Z/Hydroxyacylglutathione hydrolase-like"/>
    <property type="match status" value="1"/>
</dbReference>
<dbReference type="SUPFAM" id="SSF56281">
    <property type="entry name" value="Metallo-hydrolase/oxidoreductase"/>
    <property type="match status" value="1"/>
</dbReference>
<dbReference type="EMBL" id="JARJCW010000004">
    <property type="protein sequence ID" value="KAJ7225924.1"/>
    <property type="molecule type" value="Genomic_DNA"/>
</dbReference>
<evidence type="ECO:0000259" key="1">
    <source>
        <dbReference type="Pfam" id="PF12706"/>
    </source>
</evidence>
<dbReference type="Proteomes" id="UP001219525">
    <property type="component" value="Unassembled WGS sequence"/>
</dbReference>
<dbReference type="AlphaFoldDB" id="A0AAD6YQ72"/>
<evidence type="ECO:0000313" key="3">
    <source>
        <dbReference type="Proteomes" id="UP001219525"/>
    </source>
</evidence>
<dbReference type="InterPro" id="IPR036866">
    <property type="entry name" value="RibonucZ/Hydroxyglut_hydro"/>
</dbReference>
<dbReference type="CDD" id="cd16279">
    <property type="entry name" value="metallo-hydrolase-like_MBL-fold"/>
    <property type="match status" value="1"/>
</dbReference>
<dbReference type="Pfam" id="PF12706">
    <property type="entry name" value="Lactamase_B_2"/>
    <property type="match status" value="1"/>
</dbReference>
<gene>
    <name evidence="2" type="ORF">GGX14DRAFT_548615</name>
</gene>
<feature type="domain" description="Metallo-beta-lactamase" evidence="1">
    <location>
        <begin position="71"/>
        <end position="152"/>
    </location>
</feature>
<organism evidence="2 3">
    <name type="scientific">Mycena pura</name>
    <dbReference type="NCBI Taxonomy" id="153505"/>
    <lineage>
        <taxon>Eukaryota</taxon>
        <taxon>Fungi</taxon>
        <taxon>Dikarya</taxon>
        <taxon>Basidiomycota</taxon>
        <taxon>Agaricomycotina</taxon>
        <taxon>Agaricomycetes</taxon>
        <taxon>Agaricomycetidae</taxon>
        <taxon>Agaricales</taxon>
        <taxon>Marasmiineae</taxon>
        <taxon>Mycenaceae</taxon>
        <taxon>Mycena</taxon>
    </lineage>
</organism>
<reference evidence="2" key="1">
    <citation type="submission" date="2023-03" db="EMBL/GenBank/DDBJ databases">
        <title>Massive genome expansion in bonnet fungi (Mycena s.s.) driven by repeated elements and novel gene families across ecological guilds.</title>
        <authorList>
            <consortium name="Lawrence Berkeley National Laboratory"/>
            <person name="Harder C.B."/>
            <person name="Miyauchi S."/>
            <person name="Viragh M."/>
            <person name="Kuo A."/>
            <person name="Thoen E."/>
            <person name="Andreopoulos B."/>
            <person name="Lu D."/>
            <person name="Skrede I."/>
            <person name="Drula E."/>
            <person name="Henrissat B."/>
            <person name="Morin E."/>
            <person name="Kohler A."/>
            <person name="Barry K."/>
            <person name="LaButti K."/>
            <person name="Morin E."/>
            <person name="Salamov A."/>
            <person name="Lipzen A."/>
            <person name="Mereny Z."/>
            <person name="Hegedus B."/>
            <person name="Baldrian P."/>
            <person name="Stursova M."/>
            <person name="Weitz H."/>
            <person name="Taylor A."/>
            <person name="Grigoriev I.V."/>
            <person name="Nagy L.G."/>
            <person name="Martin F."/>
            <person name="Kauserud H."/>
        </authorList>
    </citation>
    <scope>NUCLEOTIDE SEQUENCE</scope>
    <source>
        <strain evidence="2">9144</strain>
    </source>
</reference>
<keyword evidence="3" id="KW-1185">Reference proteome</keyword>
<accession>A0AAD6YQ72</accession>